<dbReference type="Pfam" id="PF13561">
    <property type="entry name" value="adh_short_C2"/>
    <property type="match status" value="1"/>
</dbReference>
<dbReference type="EMBL" id="PGTM01000852">
    <property type="protein sequence ID" value="PJF33602.1"/>
    <property type="molecule type" value="Genomic_DNA"/>
</dbReference>
<dbReference type="EC" id="1.3.1.10" evidence="8"/>
<organism evidence="8 10">
    <name type="scientific">Candidatus Thermofonsia Clade 1 bacterium</name>
    <dbReference type="NCBI Taxonomy" id="2364210"/>
    <lineage>
        <taxon>Bacteria</taxon>
        <taxon>Bacillati</taxon>
        <taxon>Chloroflexota</taxon>
        <taxon>Candidatus Thermofontia</taxon>
        <taxon>Candidatus Thermofonsia Clade 1</taxon>
    </lineage>
</organism>
<evidence type="ECO:0000256" key="3">
    <source>
        <dbReference type="ARBA" id="ARBA00022516"/>
    </source>
</evidence>
<keyword evidence="4" id="KW-0276">Fatty acid metabolism</keyword>
<evidence type="ECO:0000313" key="8">
    <source>
        <dbReference type="EMBL" id="PJF33602.1"/>
    </source>
</evidence>
<dbReference type="AlphaFoldDB" id="A0A2M8P7S7"/>
<evidence type="ECO:0000256" key="7">
    <source>
        <dbReference type="ARBA" id="ARBA00023160"/>
    </source>
</evidence>
<reference evidence="8 10" key="1">
    <citation type="submission" date="2017-11" db="EMBL/GenBank/DDBJ databases">
        <title>Evolution of Phototrophy in the Chloroflexi Phylum Driven by Horizontal Gene Transfer.</title>
        <authorList>
            <person name="Ward L.M."/>
            <person name="Hemp J."/>
            <person name="Shih P.M."/>
            <person name="Mcglynn S.E."/>
            <person name="Fischer W."/>
        </authorList>
    </citation>
    <scope>NUCLEOTIDE SEQUENCE [LARGE SCALE GENOMIC DNA]</scope>
    <source>
        <strain evidence="8">JP3_13</strain>
    </source>
</reference>
<dbReference type="PRINTS" id="PR00081">
    <property type="entry name" value="GDHRDH"/>
</dbReference>
<dbReference type="SUPFAM" id="SSF51735">
    <property type="entry name" value="NAD(P)-binding Rossmann-fold domains"/>
    <property type="match status" value="1"/>
</dbReference>
<keyword evidence="5 8" id="KW-0560">Oxidoreductase</keyword>
<dbReference type="PANTHER" id="PTHR43159:SF2">
    <property type="entry name" value="ENOYL-[ACYL-CARRIER-PROTEIN] REDUCTASE [NADH], CHLOROPLASTIC"/>
    <property type="match status" value="1"/>
</dbReference>
<name>A0A2M8P7S7_9CHLR</name>
<dbReference type="Proteomes" id="UP000229681">
    <property type="component" value="Unassembled WGS sequence"/>
</dbReference>
<dbReference type="Gene3D" id="1.10.8.400">
    <property type="entry name" value="Enoyl acyl carrier protein reductase"/>
    <property type="match status" value="1"/>
</dbReference>
<dbReference type="GO" id="GO:0141148">
    <property type="term" value="F:enoyl-[acyl-carrier-protein] reductase (NADPH) activity"/>
    <property type="evidence" value="ECO:0007669"/>
    <property type="project" value="UniProtKB-EC"/>
</dbReference>
<comment type="similarity">
    <text evidence="2">Belongs to the short-chain dehydrogenases/reductases (SDR) family. FabI subfamily.</text>
</comment>
<dbReference type="EMBL" id="PGTM01000851">
    <property type="protein sequence ID" value="PJF33604.1"/>
    <property type="molecule type" value="Genomic_DNA"/>
</dbReference>
<dbReference type="GO" id="GO:0004318">
    <property type="term" value="F:enoyl-[acyl-carrier-protein] reductase (NADH) activity"/>
    <property type="evidence" value="ECO:0007669"/>
    <property type="project" value="InterPro"/>
</dbReference>
<dbReference type="InterPro" id="IPR014358">
    <property type="entry name" value="Enoyl-ACP_Rdtase_NADH"/>
</dbReference>
<dbReference type="InterPro" id="IPR002347">
    <property type="entry name" value="SDR_fam"/>
</dbReference>
<comment type="pathway">
    <text evidence="1">Lipid metabolism.</text>
</comment>
<evidence type="ECO:0000256" key="1">
    <source>
        <dbReference type="ARBA" id="ARBA00005189"/>
    </source>
</evidence>
<evidence type="ECO:0000256" key="4">
    <source>
        <dbReference type="ARBA" id="ARBA00022832"/>
    </source>
</evidence>
<evidence type="ECO:0000313" key="10">
    <source>
        <dbReference type="Proteomes" id="UP000229681"/>
    </source>
</evidence>
<evidence type="ECO:0000313" key="9">
    <source>
        <dbReference type="EMBL" id="PJF33604.1"/>
    </source>
</evidence>
<comment type="caution">
    <text evidence="8">The sequence shown here is derived from an EMBL/GenBank/DDBJ whole genome shotgun (WGS) entry which is preliminary data.</text>
</comment>
<keyword evidence="6" id="KW-0443">Lipid metabolism</keyword>
<feature type="non-terminal residue" evidence="8">
    <location>
        <position position="112"/>
    </location>
</feature>
<keyword evidence="3" id="KW-0444">Lipid biosynthesis</keyword>
<feature type="non-terminal residue" evidence="8">
    <location>
        <position position="1"/>
    </location>
</feature>
<dbReference type="InterPro" id="IPR036291">
    <property type="entry name" value="NAD(P)-bd_dom_sf"/>
</dbReference>
<keyword evidence="7" id="KW-0275">Fatty acid biosynthesis</keyword>
<dbReference type="Gene3D" id="3.40.50.720">
    <property type="entry name" value="NAD(P)-binding Rossmann-like Domain"/>
    <property type="match status" value="1"/>
</dbReference>
<proteinExistence type="inferred from homology"/>
<dbReference type="GO" id="GO:0006633">
    <property type="term" value="P:fatty acid biosynthetic process"/>
    <property type="evidence" value="ECO:0007669"/>
    <property type="project" value="UniProtKB-KW"/>
</dbReference>
<dbReference type="PANTHER" id="PTHR43159">
    <property type="entry name" value="ENOYL-[ACYL-CARRIER-PROTEIN] REDUCTASE"/>
    <property type="match status" value="1"/>
</dbReference>
<gene>
    <name evidence="9" type="ORF">CUN49_18190</name>
    <name evidence="8" type="ORF">CUN49_18195</name>
</gene>
<sequence length="112" mass="12019">ALSYYGGEKVVPHYNVMGVAKAALESSVRYLAFDLGAQNIRVNALSPGPIKTLSGAGIPGFREMLRYSELASPLHKLVTPEDVGKAAVWLCSDWGRLVTGQTIYIDAGYSAM</sequence>
<accession>A0A2M8P7S7</accession>
<evidence type="ECO:0000256" key="2">
    <source>
        <dbReference type="ARBA" id="ARBA00009233"/>
    </source>
</evidence>
<evidence type="ECO:0000256" key="5">
    <source>
        <dbReference type="ARBA" id="ARBA00023002"/>
    </source>
</evidence>
<protein>
    <submittedName>
        <fullName evidence="8">Enoyl-[acyl-carrier-protein] reductase FabI</fullName>
        <ecNumber evidence="8">1.3.1.10</ecNumber>
    </submittedName>
</protein>
<evidence type="ECO:0000256" key="6">
    <source>
        <dbReference type="ARBA" id="ARBA00023098"/>
    </source>
</evidence>